<comment type="caution">
    <text evidence="8">The sequence shown here is derived from an EMBL/GenBank/DDBJ whole genome shotgun (WGS) entry which is preliminary data.</text>
</comment>
<keyword evidence="1" id="KW-0507">mRNA processing</keyword>
<dbReference type="Pfam" id="PF13696">
    <property type="entry name" value="zf-CCHC_2"/>
    <property type="match status" value="2"/>
</dbReference>
<dbReference type="VEuPathDB" id="FungiDB:VP01_29g3"/>
<feature type="compositionally biased region" description="Polar residues" evidence="6">
    <location>
        <begin position="1"/>
        <end position="10"/>
    </location>
</feature>
<dbReference type="GO" id="GO:0000398">
    <property type="term" value="P:mRNA splicing, via spliceosome"/>
    <property type="evidence" value="ECO:0007669"/>
    <property type="project" value="TreeGrafter"/>
</dbReference>
<dbReference type="CDD" id="cd07380">
    <property type="entry name" value="MPP_CWF19_N"/>
    <property type="match status" value="1"/>
</dbReference>
<accession>A0A0L6V0C8</accession>
<dbReference type="EMBL" id="LAVV01007946">
    <property type="protein sequence ID" value="KNZ54248.1"/>
    <property type="molecule type" value="Genomic_DNA"/>
</dbReference>
<reference evidence="8 9" key="1">
    <citation type="submission" date="2015-08" db="EMBL/GenBank/DDBJ databases">
        <title>Next Generation Sequencing and Analysis of the Genome of Puccinia sorghi L Schw, the Causal Agent of Maize Common Rust.</title>
        <authorList>
            <person name="Rochi L."/>
            <person name="Burguener G."/>
            <person name="Darino M."/>
            <person name="Turjanski A."/>
            <person name="Kreff E."/>
            <person name="Dieguez M.J."/>
            <person name="Sacco F."/>
        </authorList>
    </citation>
    <scope>NUCLEOTIDE SEQUENCE [LARGE SCALE GENOMIC DNA]</scope>
    <source>
        <strain evidence="8 9">RO10H11247</strain>
    </source>
</reference>
<dbReference type="STRING" id="27349.A0A0L6V0C8"/>
<evidence type="ECO:0000256" key="6">
    <source>
        <dbReference type="SAM" id="MobiDB-lite"/>
    </source>
</evidence>
<keyword evidence="3 5" id="KW-0863">Zinc-finger</keyword>
<organism evidence="8 9">
    <name type="scientific">Puccinia sorghi</name>
    <dbReference type="NCBI Taxonomy" id="27349"/>
    <lineage>
        <taxon>Eukaryota</taxon>
        <taxon>Fungi</taxon>
        <taxon>Dikarya</taxon>
        <taxon>Basidiomycota</taxon>
        <taxon>Pucciniomycotina</taxon>
        <taxon>Pucciniomycetes</taxon>
        <taxon>Pucciniales</taxon>
        <taxon>Pucciniaceae</taxon>
        <taxon>Puccinia</taxon>
    </lineage>
</organism>
<sequence>MIISSGIQSRQKVDGQDVSQQSVNCKKRTQRAEAILPKSLVIKPKPGRFTALFSKLTTINKKNGPFDLILCVSDLFKSPAHPDEQEELDKLLAHKIPVPVRTFAMLGAAHLPPVIRALLDTKDGVVCPNLEILGSNGFPLFFNPAPNSILTLSTVANLRIANCGGIYDPTNYDNAPEELDAQSTTNYILSGQLSNFVTKLKSTSTSNDNVCIDILLTHALPQLLTVNSKVPPKDYNAPAWGCPPITEVLRASQPRYHFAGGAVPEFWEREPWIWDPPALPTKDAKSDYPSITRFVNLGEFGNESKERWFYAFNIVSTSESKPTKPLNATPCPYSISTRPNQKRGLPAFVEDAFDSGPNFRFGEMEPNKKKTRTGPPPPNYVCKICQTSGHWIQECPEKVEKPRQPKEGYVCRICNTPGHLIQDCPDAAQRGNRPPKDSSFQPKEIGPVRTFSPYMDQEESCWFCLSNPQVAKHLIASIGSETYLTLPKGQLPDTTNNCPVPGGGHVLLIPVSDWSCSDIGHYPSLLGLPSEIAIPIVAEMEHYKSGLQRCYEAYSASMVSFEVAKLSGRGARAGHAHLQICPVPNHLADLVEPTFLQEAEKLGIQLVDQVALKNMNDQVHDAVSYFRLGLPDGKVLVHLMKPDEKFNLQFGRITLANLMGTPDRANWKTCERSEEEEKLDCRTFQKAFAAFEPKF</sequence>
<dbReference type="InterPro" id="IPR036875">
    <property type="entry name" value="Znf_CCHC_sf"/>
</dbReference>
<proteinExistence type="predicted"/>
<evidence type="ECO:0000256" key="2">
    <source>
        <dbReference type="ARBA" id="ARBA00022723"/>
    </source>
</evidence>
<evidence type="ECO:0000313" key="9">
    <source>
        <dbReference type="Proteomes" id="UP000037035"/>
    </source>
</evidence>
<evidence type="ECO:0000256" key="4">
    <source>
        <dbReference type="ARBA" id="ARBA00022833"/>
    </source>
</evidence>
<feature type="domain" description="CCHC-type" evidence="7">
    <location>
        <begin position="411"/>
        <end position="426"/>
    </location>
</feature>
<dbReference type="PROSITE" id="PS50158">
    <property type="entry name" value="ZF_CCHC"/>
    <property type="match status" value="1"/>
</dbReference>
<dbReference type="Gene3D" id="4.10.60.10">
    <property type="entry name" value="Zinc finger, CCHC-type"/>
    <property type="match status" value="2"/>
</dbReference>
<dbReference type="GO" id="GO:0071014">
    <property type="term" value="C:post-mRNA release spliceosomal complex"/>
    <property type="evidence" value="ECO:0007669"/>
    <property type="project" value="TreeGrafter"/>
</dbReference>
<dbReference type="InterPro" id="IPR001878">
    <property type="entry name" value="Znf_CCHC"/>
</dbReference>
<name>A0A0L6V0C8_9BASI</name>
<dbReference type="InterPro" id="IPR040194">
    <property type="entry name" value="Cwf19-like"/>
</dbReference>
<gene>
    <name evidence="8" type="ORF">VP01_29g3</name>
</gene>
<feature type="region of interest" description="Disordered" evidence="6">
    <location>
        <begin position="1"/>
        <end position="22"/>
    </location>
</feature>
<dbReference type="Proteomes" id="UP000037035">
    <property type="component" value="Unassembled WGS sequence"/>
</dbReference>
<dbReference type="Pfam" id="PF04676">
    <property type="entry name" value="CwfJ_C_2"/>
    <property type="match status" value="1"/>
</dbReference>
<dbReference type="AlphaFoldDB" id="A0A0L6V0C8"/>
<keyword evidence="9" id="KW-1185">Reference proteome</keyword>
<keyword evidence="2" id="KW-0479">Metal-binding</keyword>
<protein>
    <recommendedName>
        <fullName evidence="7">CCHC-type domain-containing protein</fullName>
    </recommendedName>
</protein>
<dbReference type="GO" id="GO:0003676">
    <property type="term" value="F:nucleic acid binding"/>
    <property type="evidence" value="ECO:0007669"/>
    <property type="project" value="InterPro"/>
</dbReference>
<dbReference type="SUPFAM" id="SSF57756">
    <property type="entry name" value="Retrovirus zinc finger-like domains"/>
    <property type="match status" value="1"/>
</dbReference>
<dbReference type="Pfam" id="PF04677">
    <property type="entry name" value="CwfJ_C_1"/>
    <property type="match status" value="1"/>
</dbReference>
<dbReference type="InterPro" id="IPR025829">
    <property type="entry name" value="Zn_knuckle_CX2CX3GHX4C"/>
</dbReference>
<dbReference type="GO" id="GO:0061632">
    <property type="term" value="F:RNA lariat debranching enzyme activator activity"/>
    <property type="evidence" value="ECO:0007669"/>
    <property type="project" value="TreeGrafter"/>
</dbReference>
<dbReference type="InterPro" id="IPR006767">
    <property type="entry name" value="Cwf19-like_C_dom-2"/>
</dbReference>
<evidence type="ECO:0000259" key="7">
    <source>
        <dbReference type="PROSITE" id="PS50158"/>
    </source>
</evidence>
<evidence type="ECO:0000313" key="8">
    <source>
        <dbReference type="EMBL" id="KNZ54248.1"/>
    </source>
</evidence>
<dbReference type="PANTHER" id="PTHR12072:SF4">
    <property type="entry name" value="CWF19-LIKE PROTEIN 1"/>
    <property type="match status" value="1"/>
</dbReference>
<evidence type="ECO:0000256" key="3">
    <source>
        <dbReference type="ARBA" id="ARBA00022771"/>
    </source>
</evidence>
<feature type="region of interest" description="Disordered" evidence="6">
    <location>
        <begin position="428"/>
        <end position="448"/>
    </location>
</feature>
<dbReference type="PANTHER" id="PTHR12072">
    <property type="entry name" value="CWF19, CELL CYCLE CONTROL PROTEIN"/>
    <property type="match status" value="1"/>
</dbReference>
<dbReference type="InterPro" id="IPR006768">
    <property type="entry name" value="Cwf19-like_C_dom-1"/>
</dbReference>
<dbReference type="OrthoDB" id="444325at2759"/>
<evidence type="ECO:0000256" key="5">
    <source>
        <dbReference type="PROSITE-ProRule" id="PRU00047"/>
    </source>
</evidence>
<evidence type="ECO:0000256" key="1">
    <source>
        <dbReference type="ARBA" id="ARBA00022664"/>
    </source>
</evidence>
<dbReference type="GO" id="GO:0008270">
    <property type="term" value="F:zinc ion binding"/>
    <property type="evidence" value="ECO:0007669"/>
    <property type="project" value="UniProtKB-KW"/>
</dbReference>
<dbReference type="SMART" id="SM00343">
    <property type="entry name" value="ZnF_C2HC"/>
    <property type="match status" value="2"/>
</dbReference>
<keyword evidence="4" id="KW-0862">Zinc</keyword>